<accession>C7RSV5</accession>
<evidence type="ECO:0000313" key="6">
    <source>
        <dbReference type="EMBL" id="ACV36007.1"/>
    </source>
</evidence>
<proteinExistence type="inferred from homology"/>
<feature type="compositionally biased region" description="Polar residues" evidence="4">
    <location>
        <begin position="225"/>
        <end position="257"/>
    </location>
</feature>
<dbReference type="InterPro" id="IPR033140">
    <property type="entry name" value="Lipase_GDXG_put_SER_AS"/>
</dbReference>
<dbReference type="HOGENOM" id="CLU_1080199_0_0_4"/>
<dbReference type="PANTHER" id="PTHR48081">
    <property type="entry name" value="AB HYDROLASE SUPERFAMILY PROTEIN C4A8.06C"/>
    <property type="match status" value="1"/>
</dbReference>
<dbReference type="Pfam" id="PF07859">
    <property type="entry name" value="Abhydrolase_3"/>
    <property type="match status" value="1"/>
</dbReference>
<dbReference type="AlphaFoldDB" id="C7RSV5"/>
<organism evidence="6">
    <name type="scientific">Accumulibacter regalis</name>
    <dbReference type="NCBI Taxonomy" id="522306"/>
    <lineage>
        <taxon>Bacteria</taxon>
        <taxon>Pseudomonadati</taxon>
        <taxon>Pseudomonadota</taxon>
        <taxon>Betaproteobacteria</taxon>
        <taxon>Candidatus Accumulibacter</taxon>
    </lineage>
</organism>
<evidence type="ECO:0000259" key="5">
    <source>
        <dbReference type="Pfam" id="PF07859"/>
    </source>
</evidence>
<dbReference type="PANTHER" id="PTHR48081:SF8">
    <property type="entry name" value="ALPHA_BETA HYDROLASE FOLD-3 DOMAIN-CONTAINING PROTEIN-RELATED"/>
    <property type="match status" value="1"/>
</dbReference>
<evidence type="ECO:0000256" key="2">
    <source>
        <dbReference type="ARBA" id="ARBA00022801"/>
    </source>
</evidence>
<comment type="similarity">
    <text evidence="1">Belongs to the 'GDXG' lipolytic enzyme family.</text>
</comment>
<dbReference type="STRING" id="522306.CAP2UW1_2724"/>
<evidence type="ECO:0000256" key="4">
    <source>
        <dbReference type="SAM" id="MobiDB-lite"/>
    </source>
</evidence>
<reference evidence="6" key="2">
    <citation type="submission" date="2009-09" db="EMBL/GenBank/DDBJ databases">
        <title>Complete sequence of chromosome of Candidatus Accumulibacter phosphatis clade IIA str. UW-1.</title>
        <authorList>
            <consortium name="US DOE Joint Genome Institute"/>
            <person name="Martin H.G."/>
            <person name="Ivanova N."/>
            <person name="Kunin V."/>
            <person name="Warnecke F."/>
            <person name="Barry K."/>
            <person name="He S."/>
            <person name="Salamov A."/>
            <person name="Szeto E."/>
            <person name="Dalin E."/>
            <person name="Pangilinan J.L."/>
            <person name="Lapidus A."/>
            <person name="Lowry S."/>
            <person name="Kyrpides N.C."/>
            <person name="McMahon K.D."/>
            <person name="Hugenholtz P."/>
        </authorList>
    </citation>
    <scope>NUCLEOTIDE SEQUENCE [LARGE SCALE GENOMIC DNA]</scope>
    <source>
        <strain evidence="6">UW-1</strain>
    </source>
</reference>
<feature type="domain" description="Alpha/beta hydrolase fold-3" evidence="5">
    <location>
        <begin position="95"/>
        <end position="232"/>
    </location>
</feature>
<name>C7RSV5_ACCRE</name>
<dbReference type="PROSITE" id="PS01174">
    <property type="entry name" value="LIPASE_GDXG_SER"/>
    <property type="match status" value="1"/>
</dbReference>
<dbReference type="SUPFAM" id="SSF53474">
    <property type="entry name" value="alpha/beta-Hydrolases"/>
    <property type="match status" value="1"/>
</dbReference>
<feature type="active site" evidence="3">
    <location>
        <position position="160"/>
    </location>
</feature>
<dbReference type="KEGG" id="app:CAP2UW1_2724"/>
<evidence type="ECO:0000256" key="3">
    <source>
        <dbReference type="PROSITE-ProRule" id="PRU10038"/>
    </source>
</evidence>
<feature type="region of interest" description="Disordered" evidence="4">
    <location>
        <begin position="223"/>
        <end position="257"/>
    </location>
</feature>
<dbReference type="InterPro" id="IPR013094">
    <property type="entry name" value="AB_hydrolase_3"/>
</dbReference>
<keyword evidence="2 6" id="KW-0378">Hydrolase</keyword>
<protein>
    <submittedName>
        <fullName evidence="6">Alpha/beta hydrolase fold-3 domain protein</fullName>
    </submittedName>
</protein>
<dbReference type="InterPro" id="IPR050300">
    <property type="entry name" value="GDXG_lipolytic_enzyme"/>
</dbReference>
<gene>
    <name evidence="6" type="ordered locus">CAP2UW1_2724</name>
</gene>
<sequence>MDKPPDYHRRIALSPSWRTRALNTLLRLTMRRRITQESDVSALRREYEEIDARYFQVAPDVPHAGRLRWRAGRVDHFAGQPARARHALPAWWIFASRFPNAHAALVSRLCRRLGARALLPDYRLAPEHPFPAAPDDCQRVCRALIAQGVVPASMVLAGDSAGGNLALVTIHSAKAAGEPLPSCVVLLSPALDCTLTSRSMADYDGHDPMLQLSTLLVLRRCYGQSPHQSGKPSKQSPVWQTGARQGLSDNRLSSMAT</sequence>
<reference evidence="6" key="1">
    <citation type="submission" date="2009-08" db="EMBL/GenBank/DDBJ databases">
        <authorList>
            <consortium name="US DOE Joint Genome Institute"/>
            <person name="Lucas S."/>
            <person name="Copeland A."/>
            <person name="Lapidus A."/>
            <person name="Glavina del Rio T."/>
            <person name="Dalin E."/>
            <person name="Tice H."/>
            <person name="Bruce D."/>
            <person name="Barry K."/>
            <person name="Pitluck S."/>
            <person name="Lowry S."/>
            <person name="Larimer F."/>
            <person name="Land M."/>
            <person name="Hauser L."/>
            <person name="Kyrpides N."/>
            <person name="Ivanova N."/>
            <person name="McMahon K.D."/>
            <person name="Hugenholtz P."/>
        </authorList>
    </citation>
    <scope>NUCLEOTIDE SEQUENCE</scope>
    <source>
        <strain evidence="6">UW-1</strain>
    </source>
</reference>
<dbReference type="Gene3D" id="3.40.50.1820">
    <property type="entry name" value="alpha/beta hydrolase"/>
    <property type="match status" value="1"/>
</dbReference>
<dbReference type="EMBL" id="CP001715">
    <property type="protein sequence ID" value="ACV36007.1"/>
    <property type="molecule type" value="Genomic_DNA"/>
</dbReference>
<evidence type="ECO:0000256" key="1">
    <source>
        <dbReference type="ARBA" id="ARBA00010515"/>
    </source>
</evidence>
<dbReference type="GO" id="GO:0016787">
    <property type="term" value="F:hydrolase activity"/>
    <property type="evidence" value="ECO:0007669"/>
    <property type="project" value="UniProtKB-KW"/>
</dbReference>
<dbReference type="eggNOG" id="COG0657">
    <property type="taxonomic scope" value="Bacteria"/>
</dbReference>
<dbReference type="InterPro" id="IPR029058">
    <property type="entry name" value="AB_hydrolase_fold"/>
</dbReference>